<proteinExistence type="predicted"/>
<gene>
    <name evidence="1" type="ORF">VNI00_006728</name>
</gene>
<reference evidence="1 2" key="1">
    <citation type="submission" date="2024-01" db="EMBL/GenBank/DDBJ databases">
        <title>A draft genome for a cacao thread blight-causing isolate of Paramarasmius palmivorus.</title>
        <authorList>
            <person name="Baruah I.K."/>
            <person name="Bukari Y."/>
            <person name="Amoako-Attah I."/>
            <person name="Meinhardt L.W."/>
            <person name="Bailey B.A."/>
            <person name="Cohen S.P."/>
        </authorList>
    </citation>
    <scope>NUCLEOTIDE SEQUENCE [LARGE SCALE GENOMIC DNA]</scope>
    <source>
        <strain evidence="1 2">GH-12</strain>
    </source>
</reference>
<organism evidence="1 2">
    <name type="scientific">Paramarasmius palmivorus</name>
    <dbReference type="NCBI Taxonomy" id="297713"/>
    <lineage>
        <taxon>Eukaryota</taxon>
        <taxon>Fungi</taxon>
        <taxon>Dikarya</taxon>
        <taxon>Basidiomycota</taxon>
        <taxon>Agaricomycotina</taxon>
        <taxon>Agaricomycetes</taxon>
        <taxon>Agaricomycetidae</taxon>
        <taxon>Agaricales</taxon>
        <taxon>Marasmiineae</taxon>
        <taxon>Marasmiaceae</taxon>
        <taxon>Paramarasmius</taxon>
    </lineage>
</organism>
<name>A0AAW0D824_9AGAR</name>
<protein>
    <submittedName>
        <fullName evidence="1">Uncharacterized protein</fullName>
    </submittedName>
</protein>
<evidence type="ECO:0000313" key="2">
    <source>
        <dbReference type="Proteomes" id="UP001383192"/>
    </source>
</evidence>
<dbReference type="Proteomes" id="UP001383192">
    <property type="component" value="Unassembled WGS sequence"/>
</dbReference>
<keyword evidence="2" id="KW-1185">Reference proteome</keyword>
<sequence>MDCLIIAIGAETPKFTLTIHSYEPSPPSDEMIQLEIKRSFAYFGLGDDKPAIRFKLQNEDETLGASRQCLARPISTESLMDYHCRLLPGTEGIVSICPVTIAIDMSSSLQFNSRPIQNSP</sequence>
<evidence type="ECO:0000313" key="1">
    <source>
        <dbReference type="EMBL" id="KAK7047068.1"/>
    </source>
</evidence>
<dbReference type="EMBL" id="JAYKXP010000021">
    <property type="protein sequence ID" value="KAK7047068.1"/>
    <property type="molecule type" value="Genomic_DNA"/>
</dbReference>
<dbReference type="AlphaFoldDB" id="A0AAW0D824"/>
<comment type="caution">
    <text evidence="1">The sequence shown here is derived from an EMBL/GenBank/DDBJ whole genome shotgun (WGS) entry which is preliminary data.</text>
</comment>
<accession>A0AAW0D824</accession>